<dbReference type="GeneID" id="126879198"/>
<dbReference type="EnsemblMetazoa" id="XM_050642250.1">
    <property type="protein sequence ID" value="XP_050498207.1"/>
    <property type="gene ID" value="LOC126879198"/>
</dbReference>
<feature type="transmembrane region" description="Helical" evidence="5">
    <location>
        <begin position="306"/>
        <end position="325"/>
    </location>
</feature>
<comment type="subcellular location">
    <subcellularLocation>
        <location evidence="1">Membrane</location>
        <topology evidence="1">Multi-pass membrane protein</topology>
    </subcellularLocation>
</comment>
<organism evidence="7 8">
    <name type="scientific">Diabrotica virgifera virgifera</name>
    <name type="common">western corn rootworm</name>
    <dbReference type="NCBI Taxonomy" id="50390"/>
    <lineage>
        <taxon>Eukaryota</taxon>
        <taxon>Metazoa</taxon>
        <taxon>Ecdysozoa</taxon>
        <taxon>Arthropoda</taxon>
        <taxon>Hexapoda</taxon>
        <taxon>Insecta</taxon>
        <taxon>Pterygota</taxon>
        <taxon>Neoptera</taxon>
        <taxon>Endopterygota</taxon>
        <taxon>Coleoptera</taxon>
        <taxon>Polyphaga</taxon>
        <taxon>Cucujiformia</taxon>
        <taxon>Chrysomeloidea</taxon>
        <taxon>Chrysomelidae</taxon>
        <taxon>Galerucinae</taxon>
        <taxon>Diabroticina</taxon>
        <taxon>Diabroticites</taxon>
        <taxon>Diabrotica</taxon>
    </lineage>
</organism>
<dbReference type="Pfam" id="PF00083">
    <property type="entry name" value="Sugar_tr"/>
    <property type="match status" value="1"/>
</dbReference>
<protein>
    <recommendedName>
        <fullName evidence="6">Major facilitator superfamily (MFS) profile domain-containing protein</fullName>
    </recommendedName>
</protein>
<reference evidence="7" key="1">
    <citation type="submission" date="2025-05" db="UniProtKB">
        <authorList>
            <consortium name="EnsemblMetazoa"/>
        </authorList>
    </citation>
    <scope>IDENTIFICATION</scope>
</reference>
<dbReference type="PANTHER" id="PTHR48021:SF46">
    <property type="entry name" value="MAJOR FACILITATOR SUPERFAMILY (MFS) PROFILE DOMAIN-CONTAINING PROTEIN"/>
    <property type="match status" value="1"/>
</dbReference>
<keyword evidence="4 5" id="KW-0472">Membrane</keyword>
<feature type="transmembrane region" description="Helical" evidence="5">
    <location>
        <begin position="405"/>
        <end position="427"/>
    </location>
</feature>
<evidence type="ECO:0000256" key="5">
    <source>
        <dbReference type="SAM" id="Phobius"/>
    </source>
</evidence>
<dbReference type="Gene3D" id="1.20.1250.20">
    <property type="entry name" value="MFS general substrate transporter like domains"/>
    <property type="match status" value="1"/>
</dbReference>
<feature type="transmembrane region" description="Helical" evidence="5">
    <location>
        <begin position="189"/>
        <end position="212"/>
    </location>
</feature>
<dbReference type="InterPro" id="IPR005828">
    <property type="entry name" value="MFS_sugar_transport-like"/>
</dbReference>
<feature type="transmembrane region" description="Helical" evidence="5">
    <location>
        <begin position="265"/>
        <end position="286"/>
    </location>
</feature>
<dbReference type="Proteomes" id="UP001652700">
    <property type="component" value="Unplaced"/>
</dbReference>
<dbReference type="PANTHER" id="PTHR48021">
    <property type="match status" value="1"/>
</dbReference>
<dbReference type="PROSITE" id="PS00217">
    <property type="entry name" value="SUGAR_TRANSPORT_2"/>
    <property type="match status" value="1"/>
</dbReference>
<evidence type="ECO:0000256" key="3">
    <source>
        <dbReference type="ARBA" id="ARBA00022989"/>
    </source>
</evidence>
<dbReference type="InterPro" id="IPR036259">
    <property type="entry name" value="MFS_trans_sf"/>
</dbReference>
<evidence type="ECO:0000256" key="1">
    <source>
        <dbReference type="ARBA" id="ARBA00004141"/>
    </source>
</evidence>
<keyword evidence="8" id="KW-1185">Reference proteome</keyword>
<evidence type="ECO:0000256" key="4">
    <source>
        <dbReference type="ARBA" id="ARBA00023136"/>
    </source>
</evidence>
<name>A0ABM5JJU2_DIAVI</name>
<dbReference type="InterPro" id="IPR050549">
    <property type="entry name" value="MFS_Trehalose_Transporter"/>
</dbReference>
<feature type="transmembrane region" description="Helical" evidence="5">
    <location>
        <begin position="30"/>
        <end position="51"/>
    </location>
</feature>
<dbReference type="SUPFAM" id="SSF103473">
    <property type="entry name" value="MFS general substrate transporter"/>
    <property type="match status" value="1"/>
</dbReference>
<proteinExistence type="predicted"/>
<feature type="domain" description="Major facilitator superfamily (MFS) profile" evidence="6">
    <location>
        <begin position="32"/>
        <end position="459"/>
    </location>
</feature>
<dbReference type="InterPro" id="IPR005829">
    <property type="entry name" value="Sugar_transporter_CS"/>
</dbReference>
<feature type="transmembrane region" description="Helical" evidence="5">
    <location>
        <begin position="102"/>
        <end position="123"/>
    </location>
</feature>
<accession>A0ABM5JJU2</accession>
<dbReference type="PROSITE" id="PS50850">
    <property type="entry name" value="MFS"/>
    <property type="match status" value="1"/>
</dbReference>
<feature type="transmembrane region" description="Helical" evidence="5">
    <location>
        <begin position="71"/>
        <end position="90"/>
    </location>
</feature>
<feature type="transmembrane region" description="Helical" evidence="5">
    <location>
        <begin position="337"/>
        <end position="354"/>
    </location>
</feature>
<feature type="transmembrane region" description="Helical" evidence="5">
    <location>
        <begin position="159"/>
        <end position="177"/>
    </location>
</feature>
<evidence type="ECO:0000259" key="6">
    <source>
        <dbReference type="PROSITE" id="PS50850"/>
    </source>
</evidence>
<evidence type="ECO:0000256" key="2">
    <source>
        <dbReference type="ARBA" id="ARBA00022692"/>
    </source>
</evidence>
<evidence type="ECO:0000313" key="8">
    <source>
        <dbReference type="Proteomes" id="UP001652700"/>
    </source>
</evidence>
<keyword evidence="3 5" id="KW-1133">Transmembrane helix</keyword>
<evidence type="ECO:0000313" key="7">
    <source>
        <dbReference type="EnsemblMetazoa" id="XP_050498207.1"/>
    </source>
</evidence>
<dbReference type="InterPro" id="IPR020846">
    <property type="entry name" value="MFS_dom"/>
</dbReference>
<feature type="transmembrane region" description="Helical" evidence="5">
    <location>
        <begin position="374"/>
        <end position="393"/>
    </location>
</feature>
<dbReference type="RefSeq" id="XP_050498207.1">
    <property type="nucleotide sequence ID" value="XM_050642250.1"/>
</dbReference>
<sequence>MARSVEISSEKEYSEKDSFTTERARVWPQVLACLIASLGAFTQGILFSWTSPFIVKIAQDKVNYNISEEEAARLPTIQPLTVLLTSLIFFKLPDIIGRKKTLLLISIPHILSFITAAVARSIYVFYLSRVFSGLANGFLWTALPMYIGEVTCPKIRGLCGTLITTAIFVGQLAVNVVGSYCDVATTSYIFMPVSILFVILFAFMPETPYYYLIKKDYGAARRSLIFLTRKKNVVDDLNNLKSDVDRQMSETGTWKDLVVIESNRNALFCAVFLRVSQSYSGISVFIQYTQYIFLKAGGNVSPQMASIIYSILCVVITLLVTLFVVSKFGRKPLYSNSSALCSIILAVMAVYFYLEQFVPTFDISSLSWLPITSLVTYQVCSCFGVAIIPSIMLGELFSASVKSKAVATMTFVNSGGIFLANATFNFLSSVGGSYAPFLFFAICTAATAVVTRFVVPETKDKTLEEIQMNLKKSVENESV</sequence>
<keyword evidence="2 5" id="KW-0812">Transmembrane</keyword>
<feature type="transmembrane region" description="Helical" evidence="5">
    <location>
        <begin position="433"/>
        <end position="455"/>
    </location>
</feature>
<feature type="transmembrane region" description="Helical" evidence="5">
    <location>
        <begin position="129"/>
        <end position="147"/>
    </location>
</feature>